<accession>A0A6G1SGL0</accession>
<organism evidence="5">
    <name type="scientific">Aceria tosichella</name>
    <name type="common">wheat curl mite</name>
    <dbReference type="NCBI Taxonomy" id="561515"/>
    <lineage>
        <taxon>Eukaryota</taxon>
        <taxon>Metazoa</taxon>
        <taxon>Ecdysozoa</taxon>
        <taxon>Arthropoda</taxon>
        <taxon>Chelicerata</taxon>
        <taxon>Arachnida</taxon>
        <taxon>Acari</taxon>
        <taxon>Acariformes</taxon>
        <taxon>Trombidiformes</taxon>
        <taxon>Prostigmata</taxon>
        <taxon>Eupodina</taxon>
        <taxon>Eriophyoidea</taxon>
        <taxon>Eriophyidae</taxon>
        <taxon>Eriophyinae</taxon>
        <taxon>Aceriini</taxon>
        <taxon>Aceria</taxon>
    </lineage>
</organism>
<dbReference type="Pfam" id="PF00735">
    <property type="entry name" value="Septin"/>
    <property type="match status" value="1"/>
</dbReference>
<evidence type="ECO:0000313" key="5">
    <source>
        <dbReference type="EMBL" id="MDE49050.1"/>
    </source>
</evidence>
<dbReference type="InterPro" id="IPR016491">
    <property type="entry name" value="Septin"/>
</dbReference>
<gene>
    <name evidence="5" type="primary">Sept2</name>
    <name evidence="5" type="ORF">g.20787</name>
</gene>
<keyword evidence="1 3" id="KW-0547">Nucleotide-binding</keyword>
<reference evidence="5" key="1">
    <citation type="submission" date="2018-10" db="EMBL/GenBank/DDBJ databases">
        <title>Transcriptome assembly of Aceria tosichella (Wheat curl mite) Type 2.</title>
        <authorList>
            <person name="Scully E.D."/>
            <person name="Geib S.M."/>
            <person name="Palmer N.A."/>
            <person name="Gupta A.K."/>
            <person name="Sarath G."/>
            <person name="Tatineni S."/>
        </authorList>
    </citation>
    <scope>NUCLEOTIDE SEQUENCE</scope>
    <source>
        <strain evidence="5">LincolnNE</strain>
    </source>
</reference>
<sequence>MPISTASSVCSSSVYDMDTYSLVSQASTTMTIGDSIPAQLVRKTARKGFTFNIMSVGPSDMNKTTVLSALFGRNLEITRQVTTTNQEEMMKQRQEKDILNPPVSVATKTFEIEEKRVKLRLTIAESENYGEALCLKDTQLPLVEYIDMQFADFYKRESSHDRRKIKDKMVHCLFFFISPYGHGLTSMDLAFLKSVHDRVNIVPIIARAETLTILERAQFKRRVKDDLKRNEINIYQLSGPDMDDPDDLKKAIKDIQDAMPFAITSMTFNTDNTLMDRCLDWGRIEPYNLEHSDFSLLKTMLHMQIPDLCEITHEVFYEEFRLRMMNKGLNSLRCTSPVKLPVASN</sequence>
<dbReference type="PROSITE" id="PS51719">
    <property type="entry name" value="G_SEPTIN"/>
    <property type="match status" value="1"/>
</dbReference>
<evidence type="ECO:0000259" key="4">
    <source>
        <dbReference type="PROSITE" id="PS51719"/>
    </source>
</evidence>
<keyword evidence="2 3" id="KW-0342">GTP-binding</keyword>
<dbReference type="InterPro" id="IPR027417">
    <property type="entry name" value="P-loop_NTPase"/>
</dbReference>
<evidence type="ECO:0000256" key="2">
    <source>
        <dbReference type="ARBA" id="ARBA00023134"/>
    </source>
</evidence>
<evidence type="ECO:0000256" key="1">
    <source>
        <dbReference type="ARBA" id="ARBA00022741"/>
    </source>
</evidence>
<proteinExistence type="inferred from homology"/>
<dbReference type="InterPro" id="IPR030379">
    <property type="entry name" value="G_SEPTIN_dom"/>
</dbReference>
<dbReference type="Gene3D" id="3.40.50.300">
    <property type="entry name" value="P-loop containing nucleotide triphosphate hydrolases"/>
    <property type="match status" value="1"/>
</dbReference>
<evidence type="ECO:0000256" key="3">
    <source>
        <dbReference type="RuleBase" id="RU004560"/>
    </source>
</evidence>
<dbReference type="GO" id="GO:0005525">
    <property type="term" value="F:GTP binding"/>
    <property type="evidence" value="ECO:0007669"/>
    <property type="project" value="UniProtKB-KW"/>
</dbReference>
<comment type="similarity">
    <text evidence="3">Belongs to the TRAFAC class TrmE-Era-EngA-EngB-Septin-like GTPase superfamily. Septin GTPase family.</text>
</comment>
<dbReference type="AlphaFoldDB" id="A0A6G1SGL0"/>
<dbReference type="EMBL" id="GGYP01004279">
    <property type="protein sequence ID" value="MDE49050.1"/>
    <property type="molecule type" value="Transcribed_RNA"/>
</dbReference>
<name>A0A6G1SGL0_9ACAR</name>
<feature type="domain" description="Septin-type G" evidence="4">
    <location>
        <begin position="47"/>
        <end position="327"/>
    </location>
</feature>
<dbReference type="PIRSF" id="PIRSF006698">
    <property type="entry name" value="Septin"/>
    <property type="match status" value="1"/>
</dbReference>
<protein>
    <submittedName>
        <fullName evidence="5">Septin-2</fullName>
    </submittedName>
</protein>
<dbReference type="SUPFAM" id="SSF52540">
    <property type="entry name" value="P-loop containing nucleoside triphosphate hydrolases"/>
    <property type="match status" value="1"/>
</dbReference>
<dbReference type="PANTHER" id="PTHR18884">
    <property type="entry name" value="SEPTIN"/>
    <property type="match status" value="1"/>
</dbReference>